<evidence type="ECO:0000313" key="2">
    <source>
        <dbReference type="Proteomes" id="UP000499080"/>
    </source>
</evidence>
<dbReference type="InterPro" id="IPR008042">
    <property type="entry name" value="Retrotrans_Pao"/>
</dbReference>
<organism evidence="1 2">
    <name type="scientific">Araneus ventricosus</name>
    <name type="common">Orbweaver spider</name>
    <name type="synonym">Epeira ventricosa</name>
    <dbReference type="NCBI Taxonomy" id="182803"/>
    <lineage>
        <taxon>Eukaryota</taxon>
        <taxon>Metazoa</taxon>
        <taxon>Ecdysozoa</taxon>
        <taxon>Arthropoda</taxon>
        <taxon>Chelicerata</taxon>
        <taxon>Arachnida</taxon>
        <taxon>Araneae</taxon>
        <taxon>Araneomorphae</taxon>
        <taxon>Entelegynae</taxon>
        <taxon>Araneoidea</taxon>
        <taxon>Araneidae</taxon>
        <taxon>Araneus</taxon>
    </lineage>
</organism>
<protein>
    <submittedName>
        <fullName evidence="1">Uncharacterized protein</fullName>
    </submittedName>
</protein>
<accession>A0A4Y2SJI0</accession>
<evidence type="ECO:0000313" key="1">
    <source>
        <dbReference type="EMBL" id="GBN87943.1"/>
    </source>
</evidence>
<sequence>MDPKEDCLNFTITPSESIPTNRIVLADIAKLFDPLGFLGPVIVKAKVFPKKLWLQKHEWDQELSHQEKVKWETLRDYLNDLTNVRIQRSFGTVCCCSSFKAVSSLNLKIDKTCLYLDSTIVLAWINTLSHLLKVYRISRIHELTKDFSWYRVKTSENPADIISRGMTPQQLMAKSLWWNGPQFLQQGTVELSDENGIPTEDDYLHELKRESDKTLALTLDSTILDSLLSTAQLL</sequence>
<dbReference type="Proteomes" id="UP000499080">
    <property type="component" value="Unassembled WGS sequence"/>
</dbReference>
<dbReference type="AlphaFoldDB" id="A0A4Y2SJI0"/>
<keyword evidence="2" id="KW-1185">Reference proteome</keyword>
<dbReference type="PANTHER" id="PTHR47331">
    <property type="entry name" value="PHD-TYPE DOMAIN-CONTAINING PROTEIN"/>
    <property type="match status" value="1"/>
</dbReference>
<comment type="caution">
    <text evidence="1">The sequence shown here is derived from an EMBL/GenBank/DDBJ whole genome shotgun (WGS) entry which is preliminary data.</text>
</comment>
<dbReference type="OrthoDB" id="10051210at2759"/>
<dbReference type="EMBL" id="BGPR01022049">
    <property type="protein sequence ID" value="GBN87943.1"/>
    <property type="molecule type" value="Genomic_DNA"/>
</dbReference>
<dbReference type="Pfam" id="PF05380">
    <property type="entry name" value="Peptidase_A17"/>
    <property type="match status" value="1"/>
</dbReference>
<dbReference type="PANTHER" id="PTHR47331:SF5">
    <property type="entry name" value="RIBONUCLEASE H"/>
    <property type="match status" value="1"/>
</dbReference>
<name>A0A4Y2SJI0_ARAVE</name>
<proteinExistence type="predicted"/>
<gene>
    <name evidence="1" type="ORF">AVEN_6455_1</name>
</gene>
<reference evidence="1 2" key="1">
    <citation type="journal article" date="2019" name="Sci. Rep.">
        <title>Orb-weaving spider Araneus ventricosus genome elucidates the spidroin gene catalogue.</title>
        <authorList>
            <person name="Kono N."/>
            <person name="Nakamura H."/>
            <person name="Ohtoshi R."/>
            <person name="Moran D.A.P."/>
            <person name="Shinohara A."/>
            <person name="Yoshida Y."/>
            <person name="Fujiwara M."/>
            <person name="Mori M."/>
            <person name="Tomita M."/>
            <person name="Arakawa K."/>
        </authorList>
    </citation>
    <scope>NUCLEOTIDE SEQUENCE [LARGE SCALE GENOMIC DNA]</scope>
</reference>